<dbReference type="OrthoDB" id="2290221at2759"/>
<evidence type="ECO:0000313" key="3">
    <source>
        <dbReference type="Proteomes" id="UP000799118"/>
    </source>
</evidence>
<dbReference type="EMBL" id="ML769471">
    <property type="protein sequence ID" value="KAE9399327.1"/>
    <property type="molecule type" value="Genomic_DNA"/>
</dbReference>
<dbReference type="AlphaFoldDB" id="A0A6A4HQT7"/>
<evidence type="ECO:0000256" key="1">
    <source>
        <dbReference type="SAM" id="MobiDB-lite"/>
    </source>
</evidence>
<gene>
    <name evidence="2" type="ORF">BT96DRAFT_695185</name>
</gene>
<organism evidence="2 3">
    <name type="scientific">Gymnopus androsaceus JB14</name>
    <dbReference type="NCBI Taxonomy" id="1447944"/>
    <lineage>
        <taxon>Eukaryota</taxon>
        <taxon>Fungi</taxon>
        <taxon>Dikarya</taxon>
        <taxon>Basidiomycota</taxon>
        <taxon>Agaricomycotina</taxon>
        <taxon>Agaricomycetes</taxon>
        <taxon>Agaricomycetidae</taxon>
        <taxon>Agaricales</taxon>
        <taxon>Marasmiineae</taxon>
        <taxon>Omphalotaceae</taxon>
        <taxon>Gymnopus</taxon>
    </lineage>
</organism>
<proteinExistence type="predicted"/>
<dbReference type="Pfam" id="PF08539">
    <property type="entry name" value="HbrB"/>
    <property type="match status" value="1"/>
</dbReference>
<sequence>MHRLGTAPSSSTTLPNPSLVQVSLTNSTSSNDPWGVLHVNLLPLFNGEPLRVPIEELNLLVKRHISSVVSSAPSKALATLENDTVRAAFFGNGHA</sequence>
<protein>
    <submittedName>
        <fullName evidence="2">Uncharacterized protein</fullName>
    </submittedName>
</protein>
<dbReference type="InterPro" id="IPR013745">
    <property type="entry name" value="Bit61/PRR5"/>
</dbReference>
<name>A0A6A4HQT7_9AGAR</name>
<feature type="region of interest" description="Disordered" evidence="1">
    <location>
        <begin position="1"/>
        <end position="25"/>
    </location>
</feature>
<accession>A0A6A4HQT7</accession>
<feature type="compositionally biased region" description="Low complexity" evidence="1">
    <location>
        <begin position="8"/>
        <end position="19"/>
    </location>
</feature>
<keyword evidence="3" id="KW-1185">Reference proteome</keyword>
<dbReference type="Proteomes" id="UP000799118">
    <property type="component" value="Unassembled WGS sequence"/>
</dbReference>
<evidence type="ECO:0000313" key="2">
    <source>
        <dbReference type="EMBL" id="KAE9399327.1"/>
    </source>
</evidence>
<reference evidence="2" key="1">
    <citation type="journal article" date="2019" name="Environ. Microbiol.">
        <title>Fungal ecological strategies reflected in gene transcription - a case study of two litter decomposers.</title>
        <authorList>
            <person name="Barbi F."/>
            <person name="Kohler A."/>
            <person name="Barry K."/>
            <person name="Baskaran P."/>
            <person name="Daum C."/>
            <person name="Fauchery L."/>
            <person name="Ihrmark K."/>
            <person name="Kuo A."/>
            <person name="LaButti K."/>
            <person name="Lipzen A."/>
            <person name="Morin E."/>
            <person name="Grigoriev I.V."/>
            <person name="Henrissat B."/>
            <person name="Lindahl B."/>
            <person name="Martin F."/>
        </authorList>
    </citation>
    <scope>NUCLEOTIDE SEQUENCE</scope>
    <source>
        <strain evidence="2">JB14</strain>
    </source>
</reference>